<reference evidence="4" key="1">
    <citation type="submission" date="2015-11" db="EMBL/GenBank/DDBJ databases">
        <title>De novo transcriptome assembly of four potential Pierce s Disease insect vectors from Arizona vineyards.</title>
        <authorList>
            <person name="Tassone E.E."/>
        </authorList>
    </citation>
    <scope>NUCLEOTIDE SEQUENCE</scope>
</reference>
<dbReference type="InterPro" id="IPR016024">
    <property type="entry name" value="ARM-type_fold"/>
</dbReference>
<dbReference type="GO" id="GO:0005829">
    <property type="term" value="C:cytosol"/>
    <property type="evidence" value="ECO:0007669"/>
    <property type="project" value="TreeGrafter"/>
</dbReference>
<dbReference type="PANTHER" id="PTHR13554">
    <property type="entry name" value="26S PROTEASOME NON-ATPASE REGULATORY SUBUNIT 5-RELATED"/>
    <property type="match status" value="1"/>
</dbReference>
<feature type="region of interest" description="Disordered" evidence="3">
    <location>
        <begin position="322"/>
        <end position="370"/>
    </location>
</feature>
<dbReference type="EMBL" id="GECU01025921">
    <property type="protein sequence ID" value="JAS81785.1"/>
    <property type="molecule type" value="Transcribed_RNA"/>
</dbReference>
<name>A0A1B6I4G5_9HEMI</name>
<dbReference type="SUPFAM" id="SSF48371">
    <property type="entry name" value="ARM repeat"/>
    <property type="match status" value="1"/>
</dbReference>
<dbReference type="GO" id="GO:0043248">
    <property type="term" value="P:proteasome assembly"/>
    <property type="evidence" value="ECO:0007669"/>
    <property type="project" value="InterPro"/>
</dbReference>
<dbReference type="PANTHER" id="PTHR13554:SF10">
    <property type="entry name" value="26S PROTEASOME NON-ATPASE REGULATORY SUBUNIT 5"/>
    <property type="match status" value="1"/>
</dbReference>
<comment type="similarity">
    <text evidence="1">Belongs to the proteasome subunit S5B/HSM3 family.</text>
</comment>
<feature type="compositionally biased region" description="Low complexity" evidence="3">
    <location>
        <begin position="322"/>
        <end position="338"/>
    </location>
</feature>
<sequence>MMPFFGIYTPRKPNPNISERITMACVELESLLNKLEPFIVLKRHLTNLKQALFHSHTKVVQVAVKQLIRIAKDKQLAEQLSEDLELVLGMIENLAHKEQRVARDCVMMLLLLSSSPKALQNLLCPDITDVLKTIMTYVAVRILVYELILQLSINSLLGLEKSHSCGILEDVINDFKKKESYLTSVHYNQLHSLAATSHGRNYLVKYDALESVSKKCPDISRECTNHLITVVPQDLVSTHSGILSNEDIQTYKEDCKEKSVPQVKSAPPSIRLQHMFTLPQQPQGMSPLYLDQLQQPLNSPNSINDSCYTHVEKYSSLRELTSSSSSLSSPCDSLDSSSIGRKQDDIRDLVSDSSSQPDRSFTPPLHSPKAVSETEHQLFILALEKLESSVKSVAPHEVFSQQPDTLGIVLRGIESSDRHSVMLALQILGHISSTMEGKRQLYKQSKREKFMRLVMKKLMDAVTQYSAEHRANAVNIWYNFINVHESNTKYEKITRKWFRLMGKPQEIMKIIVMLCQKPPEQTQITAYRIIQCLALQEWGLHYIRGRKGLLDMLLSVSQAESRVIRESKNSVLEVLLESPTASKILKPQNLESIQSYISKCREIS</sequence>
<feature type="non-terminal residue" evidence="4">
    <location>
        <position position="604"/>
    </location>
</feature>
<dbReference type="Pfam" id="PF10508">
    <property type="entry name" value="Proteasom_PSMB"/>
    <property type="match status" value="2"/>
</dbReference>
<dbReference type="AlphaFoldDB" id="A0A1B6I4G5"/>
<evidence type="ECO:0000256" key="2">
    <source>
        <dbReference type="ARBA" id="ARBA00014933"/>
    </source>
</evidence>
<proteinExistence type="inferred from homology"/>
<evidence type="ECO:0000313" key="4">
    <source>
        <dbReference type="EMBL" id="JAS81785.1"/>
    </source>
</evidence>
<organism evidence="4">
    <name type="scientific">Homalodisca liturata</name>
    <dbReference type="NCBI Taxonomy" id="320908"/>
    <lineage>
        <taxon>Eukaryota</taxon>
        <taxon>Metazoa</taxon>
        <taxon>Ecdysozoa</taxon>
        <taxon>Arthropoda</taxon>
        <taxon>Hexapoda</taxon>
        <taxon>Insecta</taxon>
        <taxon>Pterygota</taxon>
        <taxon>Neoptera</taxon>
        <taxon>Paraneoptera</taxon>
        <taxon>Hemiptera</taxon>
        <taxon>Auchenorrhyncha</taxon>
        <taxon>Membracoidea</taxon>
        <taxon>Cicadellidae</taxon>
        <taxon>Cicadellinae</taxon>
        <taxon>Proconiini</taxon>
        <taxon>Homalodisca</taxon>
    </lineage>
</organism>
<dbReference type="InterPro" id="IPR019538">
    <property type="entry name" value="PSMD5"/>
</dbReference>
<feature type="compositionally biased region" description="Basic and acidic residues" evidence="3">
    <location>
        <begin position="341"/>
        <end position="350"/>
    </location>
</feature>
<evidence type="ECO:0000256" key="3">
    <source>
        <dbReference type="SAM" id="MobiDB-lite"/>
    </source>
</evidence>
<protein>
    <recommendedName>
        <fullName evidence="2">26S proteasome non-ATPase regulatory subunit 5</fullName>
    </recommendedName>
</protein>
<gene>
    <name evidence="4" type="ORF">g.18038</name>
</gene>
<evidence type="ECO:0000256" key="1">
    <source>
        <dbReference type="ARBA" id="ARBA00006823"/>
    </source>
</evidence>
<accession>A0A1B6I4G5</accession>